<feature type="compositionally biased region" description="Polar residues" evidence="1">
    <location>
        <begin position="772"/>
        <end position="781"/>
    </location>
</feature>
<evidence type="ECO:0000256" key="1">
    <source>
        <dbReference type="SAM" id="MobiDB-lite"/>
    </source>
</evidence>
<feature type="domain" description="Integrase catalytic" evidence="2">
    <location>
        <begin position="307"/>
        <end position="521"/>
    </location>
</feature>
<dbReference type="EMBL" id="CP068046">
    <property type="protein sequence ID" value="QQR39004.1"/>
    <property type="molecule type" value="Genomic_DNA"/>
</dbReference>
<protein>
    <recommendedName>
        <fullName evidence="2">Integrase catalytic domain-containing protein</fullName>
    </recommendedName>
</protein>
<feature type="compositionally biased region" description="Pro residues" evidence="1">
    <location>
        <begin position="756"/>
        <end position="766"/>
    </location>
</feature>
<proteinExistence type="predicted"/>
<dbReference type="InterPro" id="IPR012337">
    <property type="entry name" value="RNaseH-like_sf"/>
</dbReference>
<sequence>MNAITVRHQTFGRYDRIRIGKANYRYVRWEEQGEDGGAHILQLTADGLLLDDQIRLTDKKIAEHQRLKNFKVEPAYYTKALNELRLRQDDSNLLALSEDQVRTVMWKTEWCVRFHNARISSATSFRPKMTDKEMQIFIDSEMHFMNRWYIQKFKEARPLGRPVKVVGHAGGDESAKEHKPFDYPSPATLRNWLRLYNRAGERMAAFAPRYHRCGNRAQMDAELSAIVDECVDGYANRGCPTRKDIHDQVEIAVRKYNAKHKDRPPASVSQATVNRRISNLDPFYVDVGRLGVDRAVRKYSLVGKGVEVDLPLERVEMDDWEADLQAILAPTEFWSKMNEKQRAAVARVRCTVTAAIDCRTRSIVGLNVSESTPSTPASKAALKSITEDKAEMAKYGGAKRDWPMFGKPDNLFTDGGPVFKGEFQGAAAALGLDVTRPDPDPRQRGTIEAFFRYLRRCCRYFTGQTFSNVVEKADYDAEKMASLTVDEFRKAIIRFIVDVYHNKKHRGLAYETPFNAWQRLTKNGAPATITLAQRRAAFGFRHEGVTLDNQGVLYLGISYNSAALGEILMKRGFRTKVTLIIDPEDLGTVFVLVPSNLRKGLQAKFPMEMHDEFLEVSATDERFQGVTLSNRLLGNQAVLDFVKQSQKDGDSYRIDGNEALTEKGKKAAQRAGLPTHLLTKPAYERVVAKFRVTGAQSTGAPVIGNAPVAVGQNALGKVVATSKTTRTKAAPKQVQLDALANPPVEQVAEPLAPVASTPPTPQPPAQLPKTASRSINQGDDD</sequence>
<dbReference type="Gene3D" id="3.30.420.10">
    <property type="entry name" value="Ribonuclease H-like superfamily/Ribonuclease H"/>
    <property type="match status" value="1"/>
</dbReference>
<evidence type="ECO:0000259" key="2">
    <source>
        <dbReference type="PROSITE" id="PS50994"/>
    </source>
</evidence>
<evidence type="ECO:0000313" key="3">
    <source>
        <dbReference type="EMBL" id="QQR39004.1"/>
    </source>
</evidence>
<accession>A0ABX7C446</accession>
<keyword evidence="4" id="KW-1185">Reference proteome</keyword>
<evidence type="ECO:0000313" key="4">
    <source>
        <dbReference type="Proteomes" id="UP000595857"/>
    </source>
</evidence>
<dbReference type="PROSITE" id="PS50994">
    <property type="entry name" value="INTEGRASE"/>
    <property type="match status" value="1"/>
</dbReference>
<dbReference type="InterPro" id="IPR036397">
    <property type="entry name" value="RNaseH_sf"/>
</dbReference>
<name>A0ABX7C446_9HYPH</name>
<dbReference type="Proteomes" id="UP000595857">
    <property type="component" value="Chromosome"/>
</dbReference>
<feature type="region of interest" description="Disordered" evidence="1">
    <location>
        <begin position="742"/>
        <end position="781"/>
    </location>
</feature>
<dbReference type="SUPFAM" id="SSF53098">
    <property type="entry name" value="Ribonuclease H-like"/>
    <property type="match status" value="1"/>
</dbReference>
<dbReference type="InterPro" id="IPR001584">
    <property type="entry name" value="Integrase_cat-core"/>
</dbReference>
<reference evidence="3 4" key="1">
    <citation type="submission" date="2021-01" db="EMBL/GenBank/DDBJ databases">
        <title>Genome seq and assembly of Devosia sp. LEGU1.</title>
        <authorList>
            <person name="Chhetri G."/>
        </authorList>
    </citation>
    <scope>NUCLEOTIDE SEQUENCE [LARGE SCALE GENOMIC DNA]</scope>
    <source>
        <strain evidence="3 4">LEGU1</strain>
    </source>
</reference>
<organism evidence="3 4">
    <name type="scientific">Devosia rhizoryzae</name>
    <dbReference type="NCBI Taxonomy" id="2774137"/>
    <lineage>
        <taxon>Bacteria</taxon>
        <taxon>Pseudomonadati</taxon>
        <taxon>Pseudomonadota</taxon>
        <taxon>Alphaproteobacteria</taxon>
        <taxon>Hyphomicrobiales</taxon>
        <taxon>Devosiaceae</taxon>
        <taxon>Devosia</taxon>
    </lineage>
</organism>
<dbReference type="RefSeq" id="WP_201632362.1">
    <property type="nucleotide sequence ID" value="NZ_CP068046.1"/>
</dbReference>
<gene>
    <name evidence="3" type="ORF">JI748_14850</name>
</gene>